<proteinExistence type="predicted"/>
<dbReference type="AlphaFoldDB" id="A0A7Z2VV54"/>
<evidence type="ECO:0000313" key="1">
    <source>
        <dbReference type="EMBL" id="QJD99556.1"/>
    </source>
</evidence>
<evidence type="ECO:0000313" key="2">
    <source>
        <dbReference type="Proteomes" id="UP000502415"/>
    </source>
</evidence>
<protein>
    <submittedName>
        <fullName evidence="1">Uncharacterized protein</fullName>
    </submittedName>
</protein>
<organism evidence="1 2">
    <name type="scientific">Massilia forsythiae</name>
    <dbReference type="NCBI Taxonomy" id="2728020"/>
    <lineage>
        <taxon>Bacteria</taxon>
        <taxon>Pseudomonadati</taxon>
        <taxon>Pseudomonadota</taxon>
        <taxon>Betaproteobacteria</taxon>
        <taxon>Burkholderiales</taxon>
        <taxon>Oxalobacteraceae</taxon>
        <taxon>Telluria group</taxon>
        <taxon>Massilia</taxon>
    </lineage>
</organism>
<keyword evidence="2" id="KW-1185">Reference proteome</keyword>
<reference evidence="1 2" key="1">
    <citation type="submission" date="2020-04" db="EMBL/GenBank/DDBJ databases">
        <title>Genome sequencing of novel species.</title>
        <authorList>
            <person name="Heo J."/>
            <person name="Kim S.-J."/>
            <person name="Kim J.-S."/>
            <person name="Hong S.-B."/>
            <person name="Kwon S.-W."/>
        </authorList>
    </citation>
    <scope>NUCLEOTIDE SEQUENCE [LARGE SCALE GENOMIC DNA]</scope>
    <source>
        <strain evidence="1 2">GN2-R2</strain>
    </source>
</reference>
<gene>
    <name evidence="1" type="ORF">HH212_05560</name>
</gene>
<dbReference type="KEGG" id="mfy:HH212_05560"/>
<name>A0A7Z2VV54_9BURK</name>
<dbReference type="EMBL" id="CP051685">
    <property type="protein sequence ID" value="QJD99556.1"/>
    <property type="molecule type" value="Genomic_DNA"/>
</dbReference>
<accession>A0A7Z2VV54</accession>
<sequence length="115" mass="13063">MLKLSQTQWDQLQVRDTHQFVAAVSDQFLAKRLDMLDSPGRTAVQDRMQAAHDYAVRIGFTSTPHIVRLLYLAADAPGIHDDPLIDAYLRKPGATPEQRVDDMLAVLNKKLEREH</sequence>
<dbReference type="Proteomes" id="UP000502415">
    <property type="component" value="Chromosome"/>
</dbReference>
<dbReference type="RefSeq" id="WP_169434483.1">
    <property type="nucleotide sequence ID" value="NZ_CP051685.1"/>
</dbReference>